<proteinExistence type="predicted"/>
<dbReference type="AlphaFoldDB" id="A0A4Z1FZ29"/>
<organism evidence="2 3">
    <name type="scientific">Botrytis paeoniae</name>
    <dbReference type="NCBI Taxonomy" id="278948"/>
    <lineage>
        <taxon>Eukaryota</taxon>
        <taxon>Fungi</taxon>
        <taxon>Dikarya</taxon>
        <taxon>Ascomycota</taxon>
        <taxon>Pezizomycotina</taxon>
        <taxon>Leotiomycetes</taxon>
        <taxon>Helotiales</taxon>
        <taxon>Sclerotiniaceae</taxon>
        <taxon>Botrytis</taxon>
    </lineage>
</organism>
<keyword evidence="3" id="KW-1185">Reference proteome</keyword>
<dbReference type="Proteomes" id="UP000297910">
    <property type="component" value="Unassembled WGS sequence"/>
</dbReference>
<evidence type="ECO:0000313" key="3">
    <source>
        <dbReference type="Proteomes" id="UP000297910"/>
    </source>
</evidence>
<dbReference type="EMBL" id="PQXI01000021">
    <property type="protein sequence ID" value="TGO28908.1"/>
    <property type="molecule type" value="Genomic_DNA"/>
</dbReference>
<name>A0A4Z1FZ29_9HELO</name>
<protein>
    <submittedName>
        <fullName evidence="2">Uncharacterized protein</fullName>
    </submittedName>
</protein>
<sequence length="105" mass="12267">MLEFQRLRSIHQQFILGERKKGRKKDKKRQKAKQEDMTRGICTAWIRNKQKDENITQPETLNFRIKLASAQIHTIQIAELNLDDSDRAEAKILPPRFSAYTGVMG</sequence>
<feature type="compositionally biased region" description="Basic residues" evidence="1">
    <location>
        <begin position="20"/>
        <end position="31"/>
    </location>
</feature>
<feature type="region of interest" description="Disordered" evidence="1">
    <location>
        <begin position="17"/>
        <end position="36"/>
    </location>
</feature>
<evidence type="ECO:0000313" key="2">
    <source>
        <dbReference type="EMBL" id="TGO28908.1"/>
    </source>
</evidence>
<gene>
    <name evidence="2" type="ORF">BPAE_0021g00310</name>
</gene>
<comment type="caution">
    <text evidence="2">The sequence shown here is derived from an EMBL/GenBank/DDBJ whole genome shotgun (WGS) entry which is preliminary data.</text>
</comment>
<reference evidence="2 3" key="1">
    <citation type="submission" date="2017-12" db="EMBL/GenBank/DDBJ databases">
        <title>Comparative genomics of Botrytis spp.</title>
        <authorList>
            <person name="Valero-Jimenez C.A."/>
            <person name="Tapia P."/>
            <person name="Veloso J."/>
            <person name="Silva-Moreno E."/>
            <person name="Staats M."/>
            <person name="Valdes J.H."/>
            <person name="Van Kan J.A.L."/>
        </authorList>
    </citation>
    <scope>NUCLEOTIDE SEQUENCE [LARGE SCALE GENOMIC DNA]</scope>
    <source>
        <strain evidence="2 3">Bp0003</strain>
    </source>
</reference>
<accession>A0A4Z1FZ29</accession>
<evidence type="ECO:0000256" key="1">
    <source>
        <dbReference type="SAM" id="MobiDB-lite"/>
    </source>
</evidence>